<evidence type="ECO:0000313" key="3">
    <source>
        <dbReference type="Proteomes" id="UP001189429"/>
    </source>
</evidence>
<sequence>MKRPAAAGPRKRPAAAAAPPAPRKRPARRPARAGAAPEPTVFLALRRHRSRQRPGADLLGVFRSAEAAVASAARAEAPYAFAPGCRVEADLYEIPLGGGSGHMMSVEGVRGTVRERKEGSISDPVRYVIDIEHRERLGLPGAPLQPRLPKLESDMHMEKAVFL</sequence>
<accession>A0ABN9UR38</accession>
<feature type="compositionally biased region" description="Basic residues" evidence="1">
    <location>
        <begin position="22"/>
        <end position="31"/>
    </location>
</feature>
<protein>
    <submittedName>
        <fullName evidence="2">Uncharacterized protein</fullName>
    </submittedName>
</protein>
<evidence type="ECO:0000256" key="1">
    <source>
        <dbReference type="SAM" id="MobiDB-lite"/>
    </source>
</evidence>
<organism evidence="2 3">
    <name type="scientific">Prorocentrum cordatum</name>
    <dbReference type="NCBI Taxonomy" id="2364126"/>
    <lineage>
        <taxon>Eukaryota</taxon>
        <taxon>Sar</taxon>
        <taxon>Alveolata</taxon>
        <taxon>Dinophyceae</taxon>
        <taxon>Prorocentrales</taxon>
        <taxon>Prorocentraceae</taxon>
        <taxon>Prorocentrum</taxon>
    </lineage>
</organism>
<feature type="region of interest" description="Disordered" evidence="1">
    <location>
        <begin position="1"/>
        <end position="41"/>
    </location>
</feature>
<name>A0ABN9UR38_9DINO</name>
<reference evidence="2" key="1">
    <citation type="submission" date="2023-10" db="EMBL/GenBank/DDBJ databases">
        <authorList>
            <person name="Chen Y."/>
            <person name="Shah S."/>
            <person name="Dougan E. K."/>
            <person name="Thang M."/>
            <person name="Chan C."/>
        </authorList>
    </citation>
    <scope>NUCLEOTIDE SEQUENCE [LARGE SCALE GENOMIC DNA]</scope>
</reference>
<proteinExistence type="predicted"/>
<dbReference type="EMBL" id="CAUYUJ010016165">
    <property type="protein sequence ID" value="CAK0862475.1"/>
    <property type="molecule type" value="Genomic_DNA"/>
</dbReference>
<gene>
    <name evidence="2" type="ORF">PCOR1329_LOCUS50883</name>
</gene>
<comment type="caution">
    <text evidence="2">The sequence shown here is derived from an EMBL/GenBank/DDBJ whole genome shotgun (WGS) entry which is preliminary data.</text>
</comment>
<dbReference type="Proteomes" id="UP001189429">
    <property type="component" value="Unassembled WGS sequence"/>
</dbReference>
<feature type="compositionally biased region" description="Basic residues" evidence="1">
    <location>
        <begin position="1"/>
        <end position="13"/>
    </location>
</feature>
<keyword evidence="3" id="KW-1185">Reference proteome</keyword>
<evidence type="ECO:0000313" key="2">
    <source>
        <dbReference type="EMBL" id="CAK0862475.1"/>
    </source>
</evidence>